<gene>
    <name evidence="2" type="ORF">Ahy_A02g007411</name>
</gene>
<evidence type="ECO:0000313" key="2">
    <source>
        <dbReference type="EMBL" id="RYR73099.1"/>
    </source>
</evidence>
<evidence type="ECO:0000313" key="3">
    <source>
        <dbReference type="Proteomes" id="UP000289738"/>
    </source>
</evidence>
<feature type="region of interest" description="Disordered" evidence="1">
    <location>
        <begin position="115"/>
        <end position="190"/>
    </location>
</feature>
<feature type="compositionally biased region" description="Low complexity" evidence="1">
    <location>
        <begin position="288"/>
        <end position="303"/>
    </location>
</feature>
<feature type="compositionally biased region" description="Polar residues" evidence="1">
    <location>
        <begin position="212"/>
        <end position="254"/>
    </location>
</feature>
<dbReference type="Proteomes" id="UP000289738">
    <property type="component" value="Chromosome A02"/>
</dbReference>
<dbReference type="EMBL" id="SDMP01000002">
    <property type="protein sequence ID" value="RYR73099.1"/>
    <property type="molecule type" value="Genomic_DNA"/>
</dbReference>
<sequence length="400" mass="44290">MGAVKRINKQAWEYLSKFEQEQWSRSRFSDWPKVDNLTSNNCEPFNSTIVGLRGKSILRMLEELRFYIMKTMATHKDSLMTYTGQIAPVQISRLEKEKRQANYWVAQWCGDDEHNQFEKRPIGRPTKKRRKDSTEQSSGSQYKAKRKYEQITCQTCKRAGHNSRTCPDKGTGTPTEEPDLDEEEAREQEANWKETMEAAHAAHVANEEDLTQNHPQSQPDKNTINDGNTTKNASPPNGATIPATTNLVGPTASSEPAPAPKRIGRPTFVRGNLVPPRGRGSTTRRKMAATTTPPTPAQNAAAAPPSPAQPRVVRYDVGSRSQIPASPSNVGSLSQGPLFRPTLQAQPTTPFRPSTVTRETMATASPATQSRFTGFIPTPSLKKKKPSGPPPSKPSTNDKK</sequence>
<comment type="caution">
    <text evidence="2">The sequence shown here is derived from an EMBL/GenBank/DDBJ whole genome shotgun (WGS) entry which is preliminary data.</text>
</comment>
<keyword evidence="3" id="KW-1185">Reference proteome</keyword>
<organism evidence="2 3">
    <name type="scientific">Arachis hypogaea</name>
    <name type="common">Peanut</name>
    <dbReference type="NCBI Taxonomy" id="3818"/>
    <lineage>
        <taxon>Eukaryota</taxon>
        <taxon>Viridiplantae</taxon>
        <taxon>Streptophyta</taxon>
        <taxon>Embryophyta</taxon>
        <taxon>Tracheophyta</taxon>
        <taxon>Spermatophyta</taxon>
        <taxon>Magnoliopsida</taxon>
        <taxon>eudicotyledons</taxon>
        <taxon>Gunneridae</taxon>
        <taxon>Pentapetalae</taxon>
        <taxon>rosids</taxon>
        <taxon>fabids</taxon>
        <taxon>Fabales</taxon>
        <taxon>Fabaceae</taxon>
        <taxon>Papilionoideae</taxon>
        <taxon>50 kb inversion clade</taxon>
        <taxon>dalbergioids sensu lato</taxon>
        <taxon>Dalbergieae</taxon>
        <taxon>Pterocarpus clade</taxon>
        <taxon>Arachis</taxon>
    </lineage>
</organism>
<reference evidence="2 3" key="1">
    <citation type="submission" date="2019-01" db="EMBL/GenBank/DDBJ databases">
        <title>Sequencing of cultivated peanut Arachis hypogaea provides insights into genome evolution and oil improvement.</title>
        <authorList>
            <person name="Chen X."/>
        </authorList>
    </citation>
    <scope>NUCLEOTIDE SEQUENCE [LARGE SCALE GENOMIC DNA]</scope>
    <source>
        <strain evidence="3">cv. Fuhuasheng</strain>
        <tissue evidence="2">Leaves</tissue>
    </source>
</reference>
<feature type="compositionally biased region" description="Polar residues" evidence="1">
    <location>
        <begin position="319"/>
        <end position="335"/>
    </location>
</feature>
<dbReference type="GO" id="GO:0008270">
    <property type="term" value="F:zinc ion binding"/>
    <property type="evidence" value="ECO:0007669"/>
    <property type="project" value="InterPro"/>
</dbReference>
<protein>
    <recommendedName>
        <fullName evidence="4">CCHC-type domain-containing protein</fullName>
    </recommendedName>
</protein>
<dbReference type="AlphaFoldDB" id="A0A445ECR4"/>
<feature type="region of interest" description="Disordered" evidence="1">
    <location>
        <begin position="208"/>
        <end position="400"/>
    </location>
</feature>
<evidence type="ECO:0000256" key="1">
    <source>
        <dbReference type="SAM" id="MobiDB-lite"/>
    </source>
</evidence>
<feature type="compositionally biased region" description="Polar residues" evidence="1">
    <location>
        <begin position="343"/>
        <end position="372"/>
    </location>
</feature>
<evidence type="ECO:0008006" key="4">
    <source>
        <dbReference type="Google" id="ProtNLM"/>
    </source>
</evidence>
<name>A0A445ECR4_ARAHY</name>
<feature type="compositionally biased region" description="Acidic residues" evidence="1">
    <location>
        <begin position="176"/>
        <end position="186"/>
    </location>
</feature>
<accession>A0A445ECR4</accession>
<dbReference type="GO" id="GO:0003676">
    <property type="term" value="F:nucleic acid binding"/>
    <property type="evidence" value="ECO:0007669"/>
    <property type="project" value="InterPro"/>
</dbReference>
<proteinExistence type="predicted"/>
<dbReference type="SUPFAM" id="SSF57756">
    <property type="entry name" value="Retrovirus zinc finger-like domains"/>
    <property type="match status" value="1"/>
</dbReference>
<dbReference type="InterPro" id="IPR036875">
    <property type="entry name" value="Znf_CCHC_sf"/>
</dbReference>